<dbReference type="InterPro" id="IPR035979">
    <property type="entry name" value="RBD_domain_sf"/>
</dbReference>
<evidence type="ECO:0000256" key="1">
    <source>
        <dbReference type="ARBA" id="ARBA00022884"/>
    </source>
</evidence>
<dbReference type="SUPFAM" id="SSF54928">
    <property type="entry name" value="RNA-binding domain, RBD"/>
    <property type="match status" value="3"/>
</dbReference>
<dbReference type="OrthoDB" id="439808at2759"/>
<feature type="domain" description="RRM" evidence="4">
    <location>
        <begin position="207"/>
        <end position="284"/>
    </location>
</feature>
<organism evidence="5 7">
    <name type="scientific">Schizosaccharomyces japonicus (strain yFS275 / FY16936)</name>
    <name type="common">Fission yeast</name>
    <dbReference type="NCBI Taxonomy" id="402676"/>
    <lineage>
        <taxon>Eukaryota</taxon>
        <taxon>Fungi</taxon>
        <taxon>Dikarya</taxon>
        <taxon>Ascomycota</taxon>
        <taxon>Taphrinomycotina</taxon>
        <taxon>Schizosaccharomycetes</taxon>
        <taxon>Schizosaccharomycetales</taxon>
        <taxon>Schizosaccharomycetaceae</taxon>
        <taxon>Schizosaccharomyces</taxon>
    </lineage>
</organism>
<feature type="compositionally biased region" description="Polar residues" evidence="3">
    <location>
        <begin position="667"/>
        <end position="688"/>
    </location>
</feature>
<dbReference type="RefSeq" id="XP_002174442.2">
    <property type="nucleotide sequence ID" value="XM_002174406.2"/>
</dbReference>
<dbReference type="HOGENOM" id="CLU_400179_0_0_1"/>
<dbReference type="InterPro" id="IPR050502">
    <property type="entry name" value="Euk_RNA-bind_prot"/>
</dbReference>
<feature type="region of interest" description="Disordered" evidence="3">
    <location>
        <begin position="656"/>
        <end position="688"/>
    </location>
</feature>
<dbReference type="GO" id="GO:0048255">
    <property type="term" value="P:mRNA stabilization"/>
    <property type="evidence" value="ECO:0007669"/>
    <property type="project" value="EnsemblFungi"/>
</dbReference>
<keyword evidence="7" id="KW-1185">Reference proteome</keyword>
<feature type="domain" description="RRM" evidence="4">
    <location>
        <begin position="350"/>
        <end position="430"/>
    </location>
</feature>
<feature type="region of interest" description="Disordered" evidence="3">
    <location>
        <begin position="544"/>
        <end position="580"/>
    </location>
</feature>
<evidence type="ECO:0000256" key="3">
    <source>
        <dbReference type="SAM" id="MobiDB-lite"/>
    </source>
</evidence>
<dbReference type="InterPro" id="IPR012677">
    <property type="entry name" value="Nucleotide-bd_a/b_plait_sf"/>
</dbReference>
<dbReference type="STRING" id="402676.B6K3U2"/>
<accession>B6K3U2</accession>
<evidence type="ECO:0000313" key="6">
    <source>
        <dbReference type="JaponicusDB" id="SJAG_03283"/>
    </source>
</evidence>
<dbReference type="PROSITE" id="PS50102">
    <property type="entry name" value="RRM"/>
    <property type="match status" value="3"/>
</dbReference>
<feature type="region of interest" description="Disordered" evidence="3">
    <location>
        <begin position="167"/>
        <end position="189"/>
    </location>
</feature>
<dbReference type="PANTHER" id="PTHR48025:SF1">
    <property type="entry name" value="RRM DOMAIN-CONTAINING PROTEIN"/>
    <property type="match status" value="1"/>
</dbReference>
<dbReference type="GO" id="GO:0003729">
    <property type="term" value="F:mRNA binding"/>
    <property type="evidence" value="ECO:0000318"/>
    <property type="project" value="GO_Central"/>
</dbReference>
<dbReference type="PANTHER" id="PTHR48025">
    <property type="entry name" value="OS02G0815200 PROTEIN"/>
    <property type="match status" value="1"/>
</dbReference>
<feature type="compositionally biased region" description="Polar residues" evidence="3">
    <location>
        <begin position="544"/>
        <end position="553"/>
    </location>
</feature>
<dbReference type="SMART" id="SM00360">
    <property type="entry name" value="RRM"/>
    <property type="match status" value="3"/>
</dbReference>
<gene>
    <name evidence="6" type="primary">crp79</name>
    <name evidence="5" type="ORF">SJAG_03283</name>
</gene>
<dbReference type="JaponicusDB" id="SJAG_03283">
    <property type="gene designation" value="crp79"/>
</dbReference>
<dbReference type="GO" id="GO:0005737">
    <property type="term" value="C:cytoplasm"/>
    <property type="evidence" value="ECO:0007669"/>
    <property type="project" value="EnsemblFungi"/>
</dbReference>
<sequence>MVPNSRISVPGQYEDESCVIYVGNIDSRIPDEKIVEFFSQYGNVISIFRRLLDSFYPKVRTKTFKPPRNGVQYAFIRFETSDSVQKVMKDAKGMILGRRKITVKARVLNPAKVEGKAENSRISPSMKLVENNGEPLNQKPLIGVNGPTVVTSNAEALGNVASKTTSAVVSPLPQPSASEQAQGTATTPTSLNDFNIRAIPPAFTSSLTLNVLNLPTDTTPIELYQYFKEAGTVKGTAISQFRDYRGYRCGEVIMESVEDCNEAIRRFNGCAFRGSILEVGMKTPFNGACSPAFYPHMDESAWNFPYCNSLDYGTYHPAYQSSSMNSMSWAMGSPTKDASQWPDSVPMDPCNLYVKNLDDAIISSKGQLEALFSPYGTIISSMLAVYANTGISKGYGFVAFRRPEEAYAARESLNGAMIGKKRIFVCFAERKEERVRRLQAMYGDVQGKALSLQTGEAKTPSLFVKPTKKVIVTIKPPKTETESELKKQGNSITSTKNLENQTKTSKAGTITAVDDAFVGCSKGKLQAEASALTEITTDVASINSTNKALSTETPKPLESVKPKERDTQSTNSQSKLNSASANLKKIRDVLQNRLVRTSYFLPRAQTTTCTTFTHVTVEPVHYRDGESVGEEQSIASPVFMKETTANVYVHSRAPLKNTEADKENRLTKTNVTELETPVRSTPSPQLNK</sequence>
<dbReference type="Pfam" id="PF00076">
    <property type="entry name" value="RRM_1"/>
    <property type="match status" value="3"/>
</dbReference>
<dbReference type="GeneID" id="7052453"/>
<feature type="compositionally biased region" description="Polar residues" evidence="3">
    <location>
        <begin position="175"/>
        <end position="189"/>
    </location>
</feature>
<evidence type="ECO:0000256" key="2">
    <source>
        <dbReference type="PROSITE-ProRule" id="PRU00176"/>
    </source>
</evidence>
<dbReference type="eggNOG" id="KOG0118">
    <property type="taxonomic scope" value="Eukaryota"/>
</dbReference>
<keyword evidence="1 2" id="KW-0694">RNA-binding</keyword>
<dbReference type="InterPro" id="IPR000504">
    <property type="entry name" value="RRM_dom"/>
</dbReference>
<name>B6K3U2_SCHJY</name>
<proteinExistence type="predicted"/>
<evidence type="ECO:0000313" key="5">
    <source>
        <dbReference type="EMBL" id="EEB08149.2"/>
    </source>
</evidence>
<feature type="domain" description="RRM" evidence="4">
    <location>
        <begin position="18"/>
        <end position="104"/>
    </location>
</feature>
<dbReference type="GO" id="GO:0008143">
    <property type="term" value="F:poly(A) binding"/>
    <property type="evidence" value="ECO:0007669"/>
    <property type="project" value="EnsemblFungi"/>
</dbReference>
<feature type="compositionally biased region" description="Basic and acidic residues" evidence="3">
    <location>
        <begin position="558"/>
        <end position="567"/>
    </location>
</feature>
<dbReference type="VEuPathDB" id="FungiDB:SJAG_03283"/>
<dbReference type="OMA" id="LACYPNS"/>
<dbReference type="Gene3D" id="3.30.70.330">
    <property type="match status" value="3"/>
</dbReference>
<protein>
    <submittedName>
        <fullName evidence="5">Poly(A) binding protein Crp79</fullName>
    </submittedName>
</protein>
<dbReference type="GO" id="GO:0005634">
    <property type="term" value="C:nucleus"/>
    <property type="evidence" value="ECO:0000318"/>
    <property type="project" value="GO_Central"/>
</dbReference>
<dbReference type="Proteomes" id="UP000001744">
    <property type="component" value="Unassembled WGS sequence"/>
</dbReference>
<reference evidence="5 7" key="1">
    <citation type="journal article" date="2011" name="Science">
        <title>Comparative functional genomics of the fission yeasts.</title>
        <authorList>
            <person name="Rhind N."/>
            <person name="Chen Z."/>
            <person name="Yassour M."/>
            <person name="Thompson D.A."/>
            <person name="Haas B.J."/>
            <person name="Habib N."/>
            <person name="Wapinski I."/>
            <person name="Roy S."/>
            <person name="Lin M.F."/>
            <person name="Heiman D.I."/>
            <person name="Young S.K."/>
            <person name="Furuya K."/>
            <person name="Guo Y."/>
            <person name="Pidoux A."/>
            <person name="Chen H.M."/>
            <person name="Robbertse B."/>
            <person name="Goldberg J.M."/>
            <person name="Aoki K."/>
            <person name="Bayne E.H."/>
            <person name="Berlin A.M."/>
            <person name="Desjardins C.A."/>
            <person name="Dobbs E."/>
            <person name="Dukaj L."/>
            <person name="Fan L."/>
            <person name="FitzGerald M.G."/>
            <person name="French C."/>
            <person name="Gujja S."/>
            <person name="Hansen K."/>
            <person name="Keifenheim D."/>
            <person name="Levin J.Z."/>
            <person name="Mosher R.A."/>
            <person name="Mueller C.A."/>
            <person name="Pfiffner J."/>
            <person name="Priest M."/>
            <person name="Russ C."/>
            <person name="Smialowska A."/>
            <person name="Swoboda P."/>
            <person name="Sykes S.M."/>
            <person name="Vaughn M."/>
            <person name="Vengrova S."/>
            <person name="Yoder R."/>
            <person name="Zeng Q."/>
            <person name="Allshire R."/>
            <person name="Baulcombe D."/>
            <person name="Birren B.W."/>
            <person name="Brown W."/>
            <person name="Ekwall K."/>
            <person name="Kellis M."/>
            <person name="Leatherwood J."/>
            <person name="Levin H."/>
            <person name="Margalit H."/>
            <person name="Martienssen R."/>
            <person name="Nieduszynski C.A."/>
            <person name="Spatafora J.W."/>
            <person name="Friedman N."/>
            <person name="Dalgaard J.Z."/>
            <person name="Baumann P."/>
            <person name="Niki H."/>
            <person name="Regev A."/>
            <person name="Nusbaum C."/>
        </authorList>
    </citation>
    <scope>NUCLEOTIDE SEQUENCE [LARGE SCALE GENOMIC DNA]</scope>
    <source>
        <strain evidence="7">yFS275 / FY16936</strain>
    </source>
</reference>
<evidence type="ECO:0000259" key="4">
    <source>
        <dbReference type="PROSITE" id="PS50102"/>
    </source>
</evidence>
<dbReference type="EMBL" id="KE651167">
    <property type="protein sequence ID" value="EEB08149.2"/>
    <property type="molecule type" value="Genomic_DNA"/>
</dbReference>
<dbReference type="AlphaFoldDB" id="B6K3U2"/>
<evidence type="ECO:0000313" key="7">
    <source>
        <dbReference type="Proteomes" id="UP000001744"/>
    </source>
</evidence>
<dbReference type="CDD" id="cd21621">
    <property type="entry name" value="RRM2_Crp79_Mug28"/>
    <property type="match status" value="1"/>
</dbReference>
<feature type="compositionally biased region" description="Polar residues" evidence="3">
    <location>
        <begin position="568"/>
        <end position="580"/>
    </location>
</feature>
<dbReference type="GO" id="GO:0006406">
    <property type="term" value="P:mRNA export from nucleus"/>
    <property type="evidence" value="ECO:0007669"/>
    <property type="project" value="EnsemblFungi"/>
</dbReference>